<protein>
    <submittedName>
        <fullName evidence="1">Uncharacterized protein</fullName>
    </submittedName>
</protein>
<organism evidence="1 2">
    <name type="scientific">Mytilus galloprovincialis</name>
    <name type="common">Mediterranean mussel</name>
    <dbReference type="NCBI Taxonomy" id="29158"/>
    <lineage>
        <taxon>Eukaryota</taxon>
        <taxon>Metazoa</taxon>
        <taxon>Spiralia</taxon>
        <taxon>Lophotrochozoa</taxon>
        <taxon>Mollusca</taxon>
        <taxon>Bivalvia</taxon>
        <taxon>Autobranchia</taxon>
        <taxon>Pteriomorphia</taxon>
        <taxon>Mytilida</taxon>
        <taxon>Mytiloidea</taxon>
        <taxon>Mytilidae</taxon>
        <taxon>Mytilinae</taxon>
        <taxon>Mytilus</taxon>
    </lineage>
</organism>
<gene>
    <name evidence="1" type="ORF">MGAL_10B049725</name>
</gene>
<reference evidence="1" key="1">
    <citation type="submission" date="2018-11" db="EMBL/GenBank/DDBJ databases">
        <authorList>
            <person name="Alioto T."/>
            <person name="Alioto T."/>
        </authorList>
    </citation>
    <scope>NUCLEOTIDE SEQUENCE</scope>
</reference>
<proteinExistence type="predicted"/>
<name>A0A8B6GKB5_MYTGA</name>
<dbReference type="AlphaFoldDB" id="A0A8B6GKB5"/>
<evidence type="ECO:0000313" key="1">
    <source>
        <dbReference type="EMBL" id="VDI65453.1"/>
    </source>
</evidence>
<feature type="non-terminal residue" evidence="1">
    <location>
        <position position="80"/>
    </location>
</feature>
<accession>A0A8B6GKB5</accession>
<keyword evidence="2" id="KW-1185">Reference proteome</keyword>
<sequence>MILEASYFQLDDLRKQLFKELQGIKDIKRMIFLQEALDTSLKNSTSRVKTAKKKTKLEECMLTITKSKTMDQCREMYPDH</sequence>
<comment type="caution">
    <text evidence="1">The sequence shown here is derived from an EMBL/GenBank/DDBJ whole genome shotgun (WGS) entry which is preliminary data.</text>
</comment>
<dbReference type="EMBL" id="UYJE01008622">
    <property type="protein sequence ID" value="VDI65453.1"/>
    <property type="molecule type" value="Genomic_DNA"/>
</dbReference>
<dbReference type="Proteomes" id="UP000596742">
    <property type="component" value="Unassembled WGS sequence"/>
</dbReference>
<evidence type="ECO:0000313" key="2">
    <source>
        <dbReference type="Proteomes" id="UP000596742"/>
    </source>
</evidence>